<accession>A0A512B692</accession>
<gene>
    <name evidence="1" type="ORF">AAE02nite_51480</name>
</gene>
<keyword evidence="2" id="KW-1185">Reference proteome</keyword>
<evidence type="ECO:0000313" key="2">
    <source>
        <dbReference type="Proteomes" id="UP000321532"/>
    </source>
</evidence>
<proteinExistence type="predicted"/>
<comment type="caution">
    <text evidence="1">The sequence shown here is derived from an EMBL/GenBank/DDBJ whole genome shotgun (WGS) entry which is preliminary data.</text>
</comment>
<dbReference type="Proteomes" id="UP000321532">
    <property type="component" value="Unassembled WGS sequence"/>
</dbReference>
<protein>
    <submittedName>
        <fullName evidence="1">Uncharacterized protein</fullName>
    </submittedName>
</protein>
<sequence>MERFLILLFSLGLFNCSSDLKEQSSPKKEKTVLTQNSVPEADNLQNSLPEADKAIPKKVEEVDELKEIATSFHRWYINNVNNQKAKTPIEVRIVEGENGKCKIDYEPYFNQLKALETISEKFISQESKRVENCANNISKVSWAEYKAADAYEYDKYCDFLSYYYWIRSQEPLSGVDVDQMERNGDAWNVSLRFFDEFENKKSYLDHYHPIVKLEKEDDKWVITKISWKEN</sequence>
<dbReference type="AlphaFoldDB" id="A0A512B692"/>
<organism evidence="1 2">
    <name type="scientific">Adhaeribacter aerolatus</name>
    <dbReference type="NCBI Taxonomy" id="670289"/>
    <lineage>
        <taxon>Bacteria</taxon>
        <taxon>Pseudomonadati</taxon>
        <taxon>Bacteroidota</taxon>
        <taxon>Cytophagia</taxon>
        <taxon>Cytophagales</taxon>
        <taxon>Hymenobacteraceae</taxon>
        <taxon>Adhaeribacter</taxon>
    </lineage>
</organism>
<name>A0A512B692_9BACT</name>
<dbReference type="OrthoDB" id="788866at2"/>
<reference evidence="1 2" key="1">
    <citation type="submission" date="2019-07" db="EMBL/GenBank/DDBJ databases">
        <title>Whole genome shotgun sequence of Adhaeribacter aerolatus NBRC 106133.</title>
        <authorList>
            <person name="Hosoyama A."/>
            <person name="Uohara A."/>
            <person name="Ohji S."/>
            <person name="Ichikawa N."/>
        </authorList>
    </citation>
    <scope>NUCLEOTIDE SEQUENCE [LARGE SCALE GENOMIC DNA]</scope>
    <source>
        <strain evidence="1 2">NBRC 106133</strain>
    </source>
</reference>
<dbReference type="RefSeq" id="WP_146905787.1">
    <property type="nucleotide sequence ID" value="NZ_BJYS01000071.1"/>
</dbReference>
<evidence type="ECO:0000313" key="1">
    <source>
        <dbReference type="EMBL" id="GEO07484.1"/>
    </source>
</evidence>
<dbReference type="EMBL" id="BJYS01000071">
    <property type="protein sequence ID" value="GEO07484.1"/>
    <property type="molecule type" value="Genomic_DNA"/>
</dbReference>